<evidence type="ECO:0000256" key="3">
    <source>
        <dbReference type="ARBA" id="ARBA00022448"/>
    </source>
</evidence>
<evidence type="ECO:0000313" key="11">
    <source>
        <dbReference type="Proteomes" id="UP000192247"/>
    </source>
</evidence>
<keyword evidence="11" id="KW-1185">Reference proteome</keyword>
<dbReference type="Pfam" id="PF03656">
    <property type="entry name" value="Pam16"/>
    <property type="match status" value="1"/>
</dbReference>
<name>A0A1V9WZD7_9ACAR</name>
<dbReference type="PANTHER" id="PTHR12388:SF0">
    <property type="entry name" value="MITOCHONDRIAL IMPORT INNER MEMBRANE TRANSLOCASE SUBUNIT TIM16"/>
    <property type="match status" value="1"/>
</dbReference>
<dbReference type="AlphaFoldDB" id="A0A1V9WZD7"/>
<dbReference type="InterPro" id="IPR036869">
    <property type="entry name" value="J_dom_sf"/>
</dbReference>
<dbReference type="Gene3D" id="1.10.287.110">
    <property type="entry name" value="DnaJ domain"/>
    <property type="match status" value="1"/>
</dbReference>
<keyword evidence="6" id="KW-0811">Translocation</keyword>
<dbReference type="InParanoid" id="A0A1V9WZD7"/>
<evidence type="ECO:0000256" key="2">
    <source>
        <dbReference type="ARBA" id="ARBA00008817"/>
    </source>
</evidence>
<dbReference type="STRING" id="418985.A0A1V9WZD7"/>
<dbReference type="InterPro" id="IPR005341">
    <property type="entry name" value="Tim16"/>
</dbReference>
<evidence type="ECO:0000256" key="7">
    <source>
        <dbReference type="ARBA" id="ARBA00023128"/>
    </source>
</evidence>
<protein>
    <submittedName>
        <fullName evidence="10">Mitochondria-associated granulocyte macrophage CSF signaling molecule-like</fullName>
    </submittedName>
</protein>
<accession>A0A1V9WZD7</accession>
<dbReference type="EMBL" id="MNPL01031517">
    <property type="protein sequence ID" value="OQR66655.1"/>
    <property type="molecule type" value="Genomic_DNA"/>
</dbReference>
<organism evidence="10 11">
    <name type="scientific">Tropilaelaps mercedesae</name>
    <dbReference type="NCBI Taxonomy" id="418985"/>
    <lineage>
        <taxon>Eukaryota</taxon>
        <taxon>Metazoa</taxon>
        <taxon>Ecdysozoa</taxon>
        <taxon>Arthropoda</taxon>
        <taxon>Chelicerata</taxon>
        <taxon>Arachnida</taxon>
        <taxon>Acari</taxon>
        <taxon>Parasitiformes</taxon>
        <taxon>Mesostigmata</taxon>
        <taxon>Gamasina</taxon>
        <taxon>Dermanyssoidea</taxon>
        <taxon>Laelapidae</taxon>
        <taxon>Tropilaelaps</taxon>
    </lineage>
</organism>
<evidence type="ECO:0000256" key="9">
    <source>
        <dbReference type="SAM" id="MobiDB-lite"/>
    </source>
</evidence>
<comment type="subcellular location">
    <subcellularLocation>
        <location evidence="1">Mitochondrion inner membrane</location>
        <topology evidence="1">Peripheral membrane protein</topology>
        <orientation evidence="1">Matrix side</orientation>
    </subcellularLocation>
</comment>
<evidence type="ECO:0000256" key="5">
    <source>
        <dbReference type="ARBA" id="ARBA00022927"/>
    </source>
</evidence>
<evidence type="ECO:0000256" key="1">
    <source>
        <dbReference type="ARBA" id="ARBA00004443"/>
    </source>
</evidence>
<keyword evidence="7" id="KW-0496">Mitochondrion</keyword>
<proteinExistence type="inferred from homology"/>
<dbReference type="GO" id="GO:0005744">
    <property type="term" value="C:TIM23 mitochondrial import inner membrane translocase complex"/>
    <property type="evidence" value="ECO:0007669"/>
    <property type="project" value="InterPro"/>
</dbReference>
<dbReference type="FunFam" id="1.10.287.110:FF:000006">
    <property type="entry name" value="Import inner membrane translocase subunit TIM16"/>
    <property type="match status" value="1"/>
</dbReference>
<evidence type="ECO:0000256" key="6">
    <source>
        <dbReference type="ARBA" id="ARBA00023010"/>
    </source>
</evidence>
<evidence type="ECO:0000256" key="8">
    <source>
        <dbReference type="ARBA" id="ARBA00023136"/>
    </source>
</evidence>
<keyword evidence="8" id="KW-0472">Membrane</keyword>
<comment type="similarity">
    <text evidence="2">Belongs to the TIM16/PAM16 family.</text>
</comment>
<dbReference type="OrthoDB" id="10262892at2759"/>
<gene>
    <name evidence="10" type="ORF">BIW11_02314</name>
</gene>
<dbReference type="PANTHER" id="PTHR12388">
    <property type="entry name" value="MITOCHONDRIA ASSOCIATED GRANULOCYTE MACROPHAGE CSF SIGNALING MOLECULE"/>
    <property type="match status" value="1"/>
</dbReference>
<dbReference type="FunCoup" id="A0A1V9WZD7">
    <property type="interactions" value="582"/>
</dbReference>
<keyword evidence="3" id="KW-0813">Transport</keyword>
<keyword evidence="5" id="KW-0653">Protein transport</keyword>
<reference evidence="10 11" key="1">
    <citation type="journal article" date="2017" name="Gigascience">
        <title>Draft genome of the honey bee ectoparasitic mite, Tropilaelaps mercedesae, is shaped by the parasitic life history.</title>
        <authorList>
            <person name="Dong X."/>
            <person name="Armstrong S.D."/>
            <person name="Xia D."/>
            <person name="Makepeace B.L."/>
            <person name="Darby A.C."/>
            <person name="Kadowaki T."/>
        </authorList>
    </citation>
    <scope>NUCLEOTIDE SEQUENCE [LARGE SCALE GENOMIC DNA]</scope>
    <source>
        <strain evidence="10">Wuxi-XJTLU</strain>
    </source>
</reference>
<dbReference type="GO" id="GO:0030150">
    <property type="term" value="P:protein import into mitochondrial matrix"/>
    <property type="evidence" value="ECO:0007669"/>
    <property type="project" value="InterPro"/>
</dbReference>
<evidence type="ECO:0000313" key="10">
    <source>
        <dbReference type="EMBL" id="OQR66655.1"/>
    </source>
</evidence>
<comment type="caution">
    <text evidence="10">The sequence shown here is derived from an EMBL/GenBank/DDBJ whole genome shotgun (WGS) entry which is preliminary data.</text>
</comment>
<sequence>MAKYLAQLVILGAQAVGRAFARAVRQEINASQQAAARMGKHRTERAAVNAKAGMTLEEAMQILNVDPKMKSTDIEKNYKHLFDVNDKSKGGTLYLQSKVYRAMERIQQEAKINKRDASTKNEPWKDTHKANF</sequence>
<feature type="region of interest" description="Disordered" evidence="9">
    <location>
        <begin position="111"/>
        <end position="132"/>
    </location>
</feature>
<dbReference type="Proteomes" id="UP000192247">
    <property type="component" value="Unassembled WGS sequence"/>
</dbReference>
<evidence type="ECO:0000256" key="4">
    <source>
        <dbReference type="ARBA" id="ARBA00022792"/>
    </source>
</evidence>
<keyword evidence="4" id="KW-0999">Mitochondrion inner membrane</keyword>